<dbReference type="GO" id="GO:0043005">
    <property type="term" value="C:neuron projection"/>
    <property type="evidence" value="ECO:0007669"/>
    <property type="project" value="TreeGrafter"/>
</dbReference>
<dbReference type="AlphaFoldDB" id="A0A1I8IFS5"/>
<evidence type="ECO:0000256" key="5">
    <source>
        <dbReference type="SAM" id="Phobius"/>
    </source>
</evidence>
<dbReference type="GO" id="GO:0005248">
    <property type="term" value="F:voltage-gated sodium channel activity"/>
    <property type="evidence" value="ECO:0007669"/>
    <property type="project" value="TreeGrafter"/>
</dbReference>
<evidence type="ECO:0000259" key="6">
    <source>
        <dbReference type="Pfam" id="PF00520"/>
    </source>
</evidence>
<feature type="transmembrane region" description="Helical" evidence="5">
    <location>
        <begin position="60"/>
        <end position="80"/>
    </location>
</feature>
<keyword evidence="4 5" id="KW-0472">Membrane</keyword>
<feature type="transmembrane region" description="Helical" evidence="5">
    <location>
        <begin position="25"/>
        <end position="48"/>
    </location>
</feature>
<evidence type="ECO:0000256" key="2">
    <source>
        <dbReference type="ARBA" id="ARBA00022692"/>
    </source>
</evidence>
<dbReference type="Proteomes" id="UP000095280">
    <property type="component" value="Unplaced"/>
</dbReference>
<evidence type="ECO:0000256" key="1">
    <source>
        <dbReference type="ARBA" id="ARBA00004141"/>
    </source>
</evidence>
<feature type="domain" description="Ion transport" evidence="6">
    <location>
        <begin position="23"/>
        <end position="130"/>
    </location>
</feature>
<dbReference type="GO" id="GO:0086010">
    <property type="term" value="P:membrane depolarization during action potential"/>
    <property type="evidence" value="ECO:0007669"/>
    <property type="project" value="TreeGrafter"/>
</dbReference>
<evidence type="ECO:0000256" key="4">
    <source>
        <dbReference type="ARBA" id="ARBA00023136"/>
    </source>
</evidence>
<proteinExistence type="predicted"/>
<dbReference type="InterPro" id="IPR027359">
    <property type="entry name" value="Volt_channel_dom_sf"/>
</dbReference>
<dbReference type="GO" id="GO:0070509">
    <property type="term" value="P:calcium ion import"/>
    <property type="evidence" value="ECO:0007669"/>
    <property type="project" value="TreeGrafter"/>
</dbReference>
<dbReference type="WBParaSite" id="maker-uti_cns_0012457-snap-gene-0.4-mRNA-1">
    <property type="protein sequence ID" value="maker-uti_cns_0012457-snap-gene-0.4-mRNA-1"/>
    <property type="gene ID" value="maker-uti_cns_0012457-snap-gene-0.4"/>
</dbReference>
<protein>
    <submittedName>
        <fullName evidence="8">Ion_trans domain-containing protein</fullName>
    </submittedName>
</protein>
<dbReference type="PANTHER" id="PTHR10037">
    <property type="entry name" value="VOLTAGE-GATED CATION CHANNEL CALCIUM AND SODIUM"/>
    <property type="match status" value="1"/>
</dbReference>
<dbReference type="PANTHER" id="PTHR10037:SF230">
    <property type="entry name" value="CA[2+]-CHANNEL PROTEIN ALPHA[[1]] SUBUNIT T, ISOFORM F"/>
    <property type="match status" value="1"/>
</dbReference>
<dbReference type="GO" id="GO:0001518">
    <property type="term" value="C:voltage-gated sodium channel complex"/>
    <property type="evidence" value="ECO:0007669"/>
    <property type="project" value="TreeGrafter"/>
</dbReference>
<dbReference type="FunFam" id="1.20.120.350:FF:000008">
    <property type="entry name" value="Voltage-dependent T-type calcium channel subunit alpha"/>
    <property type="match status" value="1"/>
</dbReference>
<dbReference type="Pfam" id="PF00520">
    <property type="entry name" value="Ion_trans"/>
    <property type="match status" value="1"/>
</dbReference>
<evidence type="ECO:0000313" key="8">
    <source>
        <dbReference type="WBParaSite" id="maker-uti_cns_0012457-snap-gene-0.4-mRNA-1"/>
    </source>
</evidence>
<evidence type="ECO:0000313" key="7">
    <source>
        <dbReference type="Proteomes" id="UP000095280"/>
    </source>
</evidence>
<comment type="subcellular location">
    <subcellularLocation>
        <location evidence="1">Membrane</location>
        <topology evidence="1">Multi-pass membrane protein</topology>
    </subcellularLocation>
</comment>
<dbReference type="InterPro" id="IPR043203">
    <property type="entry name" value="VGCC_Ca_Na"/>
</dbReference>
<name>A0A1I8IFS5_9PLAT</name>
<dbReference type="SUPFAM" id="SSF81324">
    <property type="entry name" value="Voltage-gated potassium channels"/>
    <property type="match status" value="1"/>
</dbReference>
<dbReference type="GO" id="GO:0008332">
    <property type="term" value="F:low voltage-gated calcium channel activity"/>
    <property type="evidence" value="ECO:0007669"/>
    <property type="project" value="TreeGrafter"/>
</dbReference>
<sequence>IRERPYWSSYPPWRLRIHKLVDSKYFDLVIAAIIGLNVITMAMEFYLMPKELELGLKATNYFFTTVFIIEAAFKIIALGFKRYFMDRWNQLDVIIVILSVSGIVLEEMEAKIIPINPTIIRVMRVLRIARGNA</sequence>
<accession>A0A1I8IFS5</accession>
<keyword evidence="3 5" id="KW-1133">Transmembrane helix</keyword>
<dbReference type="InterPro" id="IPR005821">
    <property type="entry name" value="Ion_trans_dom"/>
</dbReference>
<organism evidence="7 8">
    <name type="scientific">Macrostomum lignano</name>
    <dbReference type="NCBI Taxonomy" id="282301"/>
    <lineage>
        <taxon>Eukaryota</taxon>
        <taxon>Metazoa</taxon>
        <taxon>Spiralia</taxon>
        <taxon>Lophotrochozoa</taxon>
        <taxon>Platyhelminthes</taxon>
        <taxon>Rhabditophora</taxon>
        <taxon>Macrostomorpha</taxon>
        <taxon>Macrostomida</taxon>
        <taxon>Macrostomidae</taxon>
        <taxon>Macrostomum</taxon>
    </lineage>
</organism>
<reference evidence="8" key="1">
    <citation type="submission" date="2016-11" db="UniProtKB">
        <authorList>
            <consortium name="WormBaseParasite"/>
        </authorList>
    </citation>
    <scope>IDENTIFICATION</scope>
</reference>
<evidence type="ECO:0000256" key="3">
    <source>
        <dbReference type="ARBA" id="ARBA00022989"/>
    </source>
</evidence>
<dbReference type="Gene3D" id="1.20.120.350">
    <property type="entry name" value="Voltage-gated potassium channels. Chain C"/>
    <property type="match status" value="1"/>
</dbReference>
<keyword evidence="7" id="KW-1185">Reference proteome</keyword>
<keyword evidence="2 5" id="KW-0812">Transmembrane</keyword>